<dbReference type="Proteomes" id="UP001155241">
    <property type="component" value="Unassembled WGS sequence"/>
</dbReference>
<sequence>MYDSHIDELEDLVAAIADGGASEERVAALQQLLLDDPQLQDHYASLVGLHMLLHSQLKVSADDEQVLPMVGESAARQTDSTRPGASLSQHIDRNVTSFHPSRYRWATVATLAACLTVAFWLGRVSQQGEHHTVNPPSQLIAKGPRVRQKGHELLVDNTESLQIVGNLTRDAGLTSLLLPRCSCAAPNELTLCSGNAWYERPARKTERGYLLELGPGEHMDVYFDTDAMGRNTVAIVELSNSGLVIGNAMQFNNLPSGISKAQLSRAGSVGEFSEHNNTPVAKYFLFTGSHMLYDGAAGEVWRQSDFRVQLDKEDLLVLGWDDSGYSGYIRSGKHDSPADSDFNDIRAMIRLERSDDQFDEPTEPLVYHPAPEEPADHVAEAPDGHIIEVGPGEKLVLAAYSDAVWQNSVRIIELSTKRILWSHDGEPPREGIRQTRNRGVFLISNNGSSVEQYLIEGRHRRGSGPDTDEWIANDHQVLTSDGKSMVIGFNDSKAVRPVEDWDDLRIFARWFRD</sequence>
<dbReference type="EMBL" id="JAMXLR010000020">
    <property type="protein sequence ID" value="MCO6043265.1"/>
    <property type="molecule type" value="Genomic_DNA"/>
</dbReference>
<proteinExistence type="predicted"/>
<dbReference type="AlphaFoldDB" id="A0A9X2F6P0"/>
<keyword evidence="2" id="KW-1185">Reference proteome</keyword>
<gene>
    <name evidence="1" type="ORF">NG895_05045</name>
</gene>
<name>A0A9X2F6P0_9BACT</name>
<evidence type="ECO:0000313" key="1">
    <source>
        <dbReference type="EMBL" id="MCO6043265.1"/>
    </source>
</evidence>
<comment type="caution">
    <text evidence="1">The sequence shown here is derived from an EMBL/GenBank/DDBJ whole genome shotgun (WGS) entry which is preliminary data.</text>
</comment>
<organism evidence="1 2">
    <name type="scientific">Aeoliella straminimaris</name>
    <dbReference type="NCBI Taxonomy" id="2954799"/>
    <lineage>
        <taxon>Bacteria</taxon>
        <taxon>Pseudomonadati</taxon>
        <taxon>Planctomycetota</taxon>
        <taxon>Planctomycetia</taxon>
        <taxon>Pirellulales</taxon>
        <taxon>Lacipirellulaceae</taxon>
        <taxon>Aeoliella</taxon>
    </lineage>
</organism>
<evidence type="ECO:0000313" key="2">
    <source>
        <dbReference type="Proteomes" id="UP001155241"/>
    </source>
</evidence>
<dbReference type="RefSeq" id="WP_252851367.1">
    <property type="nucleotide sequence ID" value="NZ_JAMXLR010000020.1"/>
</dbReference>
<protein>
    <submittedName>
        <fullName evidence="1">Uncharacterized protein</fullName>
    </submittedName>
</protein>
<accession>A0A9X2F6P0</accession>
<reference evidence="1" key="1">
    <citation type="submission" date="2022-06" db="EMBL/GenBank/DDBJ databases">
        <title>Aeoliella straminimaris, a novel planctomycete from sediments.</title>
        <authorList>
            <person name="Vitorino I.R."/>
            <person name="Lage O.M."/>
        </authorList>
    </citation>
    <scope>NUCLEOTIDE SEQUENCE</scope>
    <source>
        <strain evidence="1">ICT_H6.2</strain>
    </source>
</reference>